<evidence type="ECO:0000313" key="3">
    <source>
        <dbReference type="Proteomes" id="UP000499080"/>
    </source>
</evidence>
<dbReference type="Proteomes" id="UP000499080">
    <property type="component" value="Unassembled WGS sequence"/>
</dbReference>
<evidence type="ECO:0000256" key="1">
    <source>
        <dbReference type="SAM" id="MobiDB-lite"/>
    </source>
</evidence>
<feature type="compositionally biased region" description="Basic residues" evidence="1">
    <location>
        <begin position="1"/>
        <end position="11"/>
    </location>
</feature>
<sequence>MPKPNRSRTAKRNSVVILNSRKASPTKNRKHSTAPEEPLMRTDETSKQPQEIQKKDQMLPVPACGSEKLIPMLIGSQETRFD</sequence>
<name>A0A4Y2THN2_ARAVE</name>
<accession>A0A4Y2THN2</accession>
<feature type="compositionally biased region" description="Basic and acidic residues" evidence="1">
    <location>
        <begin position="38"/>
        <end position="57"/>
    </location>
</feature>
<dbReference type="AlphaFoldDB" id="A0A4Y2THN2"/>
<protein>
    <submittedName>
        <fullName evidence="2">Uncharacterized protein</fullName>
    </submittedName>
</protein>
<evidence type="ECO:0000313" key="2">
    <source>
        <dbReference type="EMBL" id="GBO00139.1"/>
    </source>
</evidence>
<comment type="caution">
    <text evidence="2">The sequence shown here is derived from an EMBL/GenBank/DDBJ whole genome shotgun (WGS) entry which is preliminary data.</text>
</comment>
<keyword evidence="3" id="KW-1185">Reference proteome</keyword>
<gene>
    <name evidence="2" type="ORF">AVEN_216853_1</name>
</gene>
<proteinExistence type="predicted"/>
<reference evidence="2 3" key="1">
    <citation type="journal article" date="2019" name="Sci. Rep.">
        <title>Orb-weaving spider Araneus ventricosus genome elucidates the spidroin gene catalogue.</title>
        <authorList>
            <person name="Kono N."/>
            <person name="Nakamura H."/>
            <person name="Ohtoshi R."/>
            <person name="Moran D.A.P."/>
            <person name="Shinohara A."/>
            <person name="Yoshida Y."/>
            <person name="Fujiwara M."/>
            <person name="Mori M."/>
            <person name="Tomita M."/>
            <person name="Arakawa K."/>
        </authorList>
    </citation>
    <scope>NUCLEOTIDE SEQUENCE [LARGE SCALE GENOMIC DNA]</scope>
</reference>
<organism evidence="2 3">
    <name type="scientific">Araneus ventricosus</name>
    <name type="common">Orbweaver spider</name>
    <name type="synonym">Epeira ventricosa</name>
    <dbReference type="NCBI Taxonomy" id="182803"/>
    <lineage>
        <taxon>Eukaryota</taxon>
        <taxon>Metazoa</taxon>
        <taxon>Ecdysozoa</taxon>
        <taxon>Arthropoda</taxon>
        <taxon>Chelicerata</taxon>
        <taxon>Arachnida</taxon>
        <taxon>Araneae</taxon>
        <taxon>Araneomorphae</taxon>
        <taxon>Entelegynae</taxon>
        <taxon>Araneoidea</taxon>
        <taxon>Araneidae</taxon>
        <taxon>Araneus</taxon>
    </lineage>
</organism>
<dbReference type="EMBL" id="BGPR01028768">
    <property type="protein sequence ID" value="GBO00139.1"/>
    <property type="molecule type" value="Genomic_DNA"/>
</dbReference>
<feature type="region of interest" description="Disordered" evidence="1">
    <location>
        <begin position="1"/>
        <end position="64"/>
    </location>
</feature>